<gene>
    <name evidence="2" type="ORF">SAMN04488035_0187</name>
</gene>
<keyword evidence="1" id="KW-0472">Membrane</keyword>
<evidence type="ECO:0000313" key="2">
    <source>
        <dbReference type="EMBL" id="SFE69464.1"/>
    </source>
</evidence>
<name>A0A1I2CMK8_9MICO</name>
<evidence type="ECO:0000256" key="1">
    <source>
        <dbReference type="SAM" id="Phobius"/>
    </source>
</evidence>
<reference evidence="3" key="1">
    <citation type="submission" date="2016-10" db="EMBL/GenBank/DDBJ databases">
        <authorList>
            <person name="Varghese N."/>
            <person name="Submissions S."/>
        </authorList>
    </citation>
    <scope>NUCLEOTIDE SEQUENCE [LARGE SCALE GENOMIC DNA]</scope>
    <source>
        <strain evidence="3">DSM 19083</strain>
    </source>
</reference>
<accession>A0A1I2CMK8</accession>
<dbReference type="Proteomes" id="UP000198520">
    <property type="component" value="Unassembled WGS sequence"/>
</dbReference>
<keyword evidence="1" id="KW-0812">Transmembrane</keyword>
<dbReference type="EMBL" id="FONZ01000001">
    <property type="protein sequence ID" value="SFE69464.1"/>
    <property type="molecule type" value="Genomic_DNA"/>
</dbReference>
<evidence type="ECO:0000313" key="3">
    <source>
        <dbReference type="Proteomes" id="UP000198520"/>
    </source>
</evidence>
<dbReference type="STRING" id="285351.SAMN04488035_0187"/>
<keyword evidence="3" id="KW-1185">Reference proteome</keyword>
<feature type="transmembrane region" description="Helical" evidence="1">
    <location>
        <begin position="70"/>
        <end position="88"/>
    </location>
</feature>
<keyword evidence="1" id="KW-1133">Transmembrane helix</keyword>
<dbReference type="Pfam" id="PF10724">
    <property type="entry name" value="DUF2516"/>
    <property type="match status" value="1"/>
</dbReference>
<dbReference type="RefSeq" id="WP_093374238.1">
    <property type="nucleotide sequence ID" value="NZ_BNAN01000001.1"/>
</dbReference>
<protein>
    <recommendedName>
        <fullName evidence="4">DUF2516 domain-containing protein</fullName>
    </recommendedName>
</protein>
<dbReference type="InterPro" id="IPR019662">
    <property type="entry name" value="DUF2516"/>
</dbReference>
<proteinExistence type="predicted"/>
<organism evidence="2 3">
    <name type="scientific">Flavimobilis marinus</name>
    <dbReference type="NCBI Taxonomy" id="285351"/>
    <lineage>
        <taxon>Bacteria</taxon>
        <taxon>Bacillati</taxon>
        <taxon>Actinomycetota</taxon>
        <taxon>Actinomycetes</taxon>
        <taxon>Micrococcales</taxon>
        <taxon>Jonesiaceae</taxon>
        <taxon>Flavimobilis</taxon>
    </lineage>
</organism>
<evidence type="ECO:0008006" key="4">
    <source>
        <dbReference type="Google" id="ProtNLM"/>
    </source>
</evidence>
<feature type="transmembrane region" description="Helical" evidence="1">
    <location>
        <begin position="46"/>
        <end position="64"/>
    </location>
</feature>
<feature type="transmembrane region" description="Helical" evidence="1">
    <location>
        <begin position="6"/>
        <end position="26"/>
    </location>
</feature>
<sequence length="110" mass="11396">MFSDLQALIVLVLAVAIFAAQVYCLVDLATRPARAFPAEGKRTKKFWAIVLVVAALFGFLALPYPLGGGGLSFIGLLSAVAAIVYLVDVKPAVAPYGRGSGGSGRGRGGW</sequence>
<dbReference type="AlphaFoldDB" id="A0A1I2CMK8"/>